<reference evidence="1 2" key="1">
    <citation type="journal article" date="2023" name="Sci. Data">
        <title>Genome assembly of the Korean intertidal mud-creeper Batillaria attramentaria.</title>
        <authorList>
            <person name="Patra A.K."/>
            <person name="Ho P.T."/>
            <person name="Jun S."/>
            <person name="Lee S.J."/>
            <person name="Kim Y."/>
            <person name="Won Y.J."/>
        </authorList>
    </citation>
    <scope>NUCLEOTIDE SEQUENCE [LARGE SCALE GENOMIC DNA]</scope>
    <source>
        <strain evidence="1">Wonlab-2016</strain>
    </source>
</reference>
<proteinExistence type="predicted"/>
<evidence type="ECO:0000313" key="1">
    <source>
        <dbReference type="EMBL" id="KAK7500209.1"/>
    </source>
</evidence>
<dbReference type="EMBL" id="JACVVK020000038">
    <property type="protein sequence ID" value="KAK7500209.1"/>
    <property type="molecule type" value="Genomic_DNA"/>
</dbReference>
<keyword evidence="2" id="KW-1185">Reference proteome</keyword>
<protein>
    <submittedName>
        <fullName evidence="1">Uncharacterized protein</fullName>
    </submittedName>
</protein>
<dbReference type="Proteomes" id="UP001519460">
    <property type="component" value="Unassembled WGS sequence"/>
</dbReference>
<comment type="caution">
    <text evidence="1">The sequence shown here is derived from an EMBL/GenBank/DDBJ whole genome shotgun (WGS) entry which is preliminary data.</text>
</comment>
<gene>
    <name evidence="1" type="ORF">BaRGS_00008432</name>
</gene>
<sequence length="147" mass="16541">MKSSLKTNELQVLCTPAKCPLRRGRSLASRCDVASRCKRKSSSCAQPLSSRMHASQHGRLLQLITYQGKWKKLSVSLDSPAVGFCPSQSVRPVRYSRTRQPVKFQIRLGITLFHPKSNTLFNLIMSLCQNTVMVRLKSHTKPFLGIP</sequence>
<dbReference type="AlphaFoldDB" id="A0ABD0LL05"/>
<evidence type="ECO:0000313" key="2">
    <source>
        <dbReference type="Proteomes" id="UP001519460"/>
    </source>
</evidence>
<organism evidence="1 2">
    <name type="scientific">Batillaria attramentaria</name>
    <dbReference type="NCBI Taxonomy" id="370345"/>
    <lineage>
        <taxon>Eukaryota</taxon>
        <taxon>Metazoa</taxon>
        <taxon>Spiralia</taxon>
        <taxon>Lophotrochozoa</taxon>
        <taxon>Mollusca</taxon>
        <taxon>Gastropoda</taxon>
        <taxon>Caenogastropoda</taxon>
        <taxon>Sorbeoconcha</taxon>
        <taxon>Cerithioidea</taxon>
        <taxon>Batillariidae</taxon>
        <taxon>Batillaria</taxon>
    </lineage>
</organism>
<name>A0ABD0LL05_9CAEN</name>
<accession>A0ABD0LL05</accession>